<accession>A0A7C9TPS5</accession>
<evidence type="ECO:0000313" key="7">
    <source>
        <dbReference type="Proteomes" id="UP000479756"/>
    </source>
</evidence>
<dbReference type="AlphaFoldDB" id="A0A7C9TPS5"/>
<gene>
    <name evidence="6" type="ORF">G3T37_06155</name>
</gene>
<feature type="domain" description="SMP-30/Gluconolactonase/LRE-like region" evidence="5">
    <location>
        <begin position="30"/>
        <end position="286"/>
    </location>
</feature>
<dbReference type="InterPro" id="IPR005511">
    <property type="entry name" value="SMP-30"/>
</dbReference>
<evidence type="ECO:0000256" key="2">
    <source>
        <dbReference type="ARBA" id="ARBA00022801"/>
    </source>
</evidence>
<evidence type="ECO:0000256" key="4">
    <source>
        <dbReference type="PIRSR" id="PIRSR605511-2"/>
    </source>
</evidence>
<sequence>MDAQTAPLSGLEGLVPSDARLDLLASGATWSEGPVWIPRRGVVQWSDIPGNRILEADGVTGRLSVYRSNVEFTNGRTLADDGSVIQCSHGRRAIERDVDGEVTVLVDHWNGARFNSPNDVVVARDGSIWFTDPPYGIIQPHEGHPGEREYGANYVFRFDPATAVVTPVVVDVEEPNGLAFSPDESILYVSDTSVALRTDGSGNHHIVAYDVVEGSCVGGRVFAVIEPGVSDGFRVDERGNVWTSSEDSVQVYRADGVLLGRIPVPERVANLCFGGVGGHTLFIAATTSIYRIETLVRDARGVGSLS</sequence>
<feature type="binding site" evidence="4">
    <location>
        <position position="118"/>
    </location>
    <ligand>
        <name>substrate</name>
    </ligand>
</feature>
<dbReference type="GO" id="GO:0046872">
    <property type="term" value="F:metal ion binding"/>
    <property type="evidence" value="ECO:0007669"/>
    <property type="project" value="UniProtKB-KW"/>
</dbReference>
<organism evidence="6 7">
    <name type="scientific">Galbitalea soli</name>
    <dbReference type="NCBI Taxonomy" id="1268042"/>
    <lineage>
        <taxon>Bacteria</taxon>
        <taxon>Bacillati</taxon>
        <taxon>Actinomycetota</taxon>
        <taxon>Actinomycetes</taxon>
        <taxon>Micrococcales</taxon>
        <taxon>Microbacteriaceae</taxon>
        <taxon>Galbitalea</taxon>
    </lineage>
</organism>
<proteinExistence type="inferred from homology"/>
<protein>
    <submittedName>
        <fullName evidence="6">SMP-30/gluconolactonase/LRE family protein</fullName>
    </submittedName>
</protein>
<keyword evidence="4" id="KW-0479">Metal-binding</keyword>
<keyword evidence="2" id="KW-0378">Hydrolase</keyword>
<dbReference type="SUPFAM" id="SSF63829">
    <property type="entry name" value="Calcium-dependent phosphotriesterase"/>
    <property type="match status" value="1"/>
</dbReference>
<evidence type="ECO:0000259" key="5">
    <source>
        <dbReference type="Pfam" id="PF08450"/>
    </source>
</evidence>
<feature type="binding site" evidence="4">
    <location>
        <position position="142"/>
    </location>
    <ligand>
        <name>substrate</name>
    </ligand>
</feature>
<dbReference type="RefSeq" id="WP_163472638.1">
    <property type="nucleotide sequence ID" value="NZ_JAAGWZ010000002.1"/>
</dbReference>
<name>A0A7C9TPS5_9MICO</name>
<dbReference type="InterPro" id="IPR051262">
    <property type="entry name" value="SMP-30/CGR1_Lactonase"/>
</dbReference>
<keyword evidence="7" id="KW-1185">Reference proteome</keyword>
<evidence type="ECO:0000256" key="1">
    <source>
        <dbReference type="ARBA" id="ARBA00008853"/>
    </source>
</evidence>
<dbReference type="PANTHER" id="PTHR47572:SF4">
    <property type="entry name" value="LACTONASE DRP35"/>
    <property type="match status" value="1"/>
</dbReference>
<comment type="similarity">
    <text evidence="1">Belongs to the SMP-30/CGR1 family.</text>
</comment>
<comment type="cofactor">
    <cofactor evidence="4">
        <name>Zn(2+)</name>
        <dbReference type="ChEBI" id="CHEBI:29105"/>
    </cofactor>
    <text evidence="4">Binds 1 divalent metal cation per subunit.</text>
</comment>
<dbReference type="Gene3D" id="2.120.10.30">
    <property type="entry name" value="TolB, C-terminal domain"/>
    <property type="match status" value="1"/>
</dbReference>
<comment type="caution">
    <text evidence="6">The sequence shown here is derived from an EMBL/GenBank/DDBJ whole genome shotgun (WGS) entry which is preliminary data.</text>
</comment>
<dbReference type="InterPro" id="IPR013658">
    <property type="entry name" value="SGL"/>
</dbReference>
<feature type="binding site" evidence="4">
    <location>
        <position position="176"/>
    </location>
    <ligand>
        <name>a divalent metal cation</name>
        <dbReference type="ChEBI" id="CHEBI:60240"/>
    </ligand>
</feature>
<dbReference type="Pfam" id="PF08450">
    <property type="entry name" value="SGL"/>
    <property type="match status" value="1"/>
</dbReference>
<dbReference type="Proteomes" id="UP000479756">
    <property type="component" value="Unassembled WGS sequence"/>
</dbReference>
<evidence type="ECO:0000313" key="6">
    <source>
        <dbReference type="EMBL" id="NEM90936.1"/>
    </source>
</evidence>
<feature type="active site" description="Proton donor/acceptor" evidence="3">
    <location>
        <position position="231"/>
    </location>
</feature>
<dbReference type="InterPro" id="IPR011042">
    <property type="entry name" value="6-blade_b-propeller_TolB-like"/>
</dbReference>
<dbReference type="PRINTS" id="PR01790">
    <property type="entry name" value="SMP30FAMILY"/>
</dbReference>
<evidence type="ECO:0000256" key="3">
    <source>
        <dbReference type="PIRSR" id="PIRSR605511-1"/>
    </source>
</evidence>
<dbReference type="EMBL" id="JAAGWZ010000002">
    <property type="protein sequence ID" value="NEM90936.1"/>
    <property type="molecule type" value="Genomic_DNA"/>
</dbReference>
<dbReference type="GO" id="GO:0016787">
    <property type="term" value="F:hydrolase activity"/>
    <property type="evidence" value="ECO:0007669"/>
    <property type="project" value="UniProtKB-KW"/>
</dbReference>
<keyword evidence="4" id="KW-0862">Zinc</keyword>
<feature type="binding site" evidence="4">
    <location>
        <position position="32"/>
    </location>
    <ligand>
        <name>a divalent metal cation</name>
        <dbReference type="ChEBI" id="CHEBI:60240"/>
    </ligand>
</feature>
<reference evidence="6 7" key="1">
    <citation type="journal article" date="2014" name="Int. J. Syst. Evol. Microbiol.">
        <title>Description of Galbitalea soli gen. nov., sp. nov., and Frondihabitans sucicola sp. nov.</title>
        <authorList>
            <person name="Kim S.J."/>
            <person name="Lim J.M."/>
            <person name="Ahn J.H."/>
            <person name="Weon H.Y."/>
            <person name="Hamada M."/>
            <person name="Suzuki K."/>
            <person name="Ahn T.Y."/>
            <person name="Kwon S.W."/>
        </authorList>
    </citation>
    <scope>NUCLEOTIDE SEQUENCE [LARGE SCALE GENOMIC DNA]</scope>
    <source>
        <strain evidence="6 7">NBRC 108727</strain>
    </source>
</reference>
<dbReference type="PANTHER" id="PTHR47572">
    <property type="entry name" value="LIPOPROTEIN-RELATED"/>
    <property type="match status" value="1"/>
</dbReference>
<feature type="binding site" evidence="4">
    <location>
        <position position="231"/>
    </location>
    <ligand>
        <name>a divalent metal cation</name>
        <dbReference type="ChEBI" id="CHEBI:60240"/>
    </ligand>
</feature>